<sequence>MIEAGRNSSLEARGERIAGEADDAMRAEISALRKEIEHIRASLSDFGADTYETVKGKASEAAHYVQEEATSVAGVIREHPATAGTLLTLVGGIGFAIGYLVATTSLEQKQAWYRRYY</sequence>
<feature type="transmembrane region" description="Helical" evidence="1">
    <location>
        <begin position="86"/>
        <end position="106"/>
    </location>
</feature>
<evidence type="ECO:0000313" key="3">
    <source>
        <dbReference type="Proteomes" id="UP001597322"/>
    </source>
</evidence>
<evidence type="ECO:0000313" key="2">
    <source>
        <dbReference type="EMBL" id="MFD1744554.1"/>
    </source>
</evidence>
<organism evidence="2 3">
    <name type="scientific">Rhizobium helianthi</name>
    <dbReference type="NCBI Taxonomy" id="1132695"/>
    <lineage>
        <taxon>Bacteria</taxon>
        <taxon>Pseudomonadati</taxon>
        <taxon>Pseudomonadota</taxon>
        <taxon>Alphaproteobacteria</taxon>
        <taxon>Hyphomicrobiales</taxon>
        <taxon>Rhizobiaceae</taxon>
        <taxon>Rhizobium/Agrobacterium group</taxon>
        <taxon>Rhizobium</taxon>
    </lineage>
</organism>
<gene>
    <name evidence="2" type="ORF">ACFSE1_03685</name>
</gene>
<dbReference type="EMBL" id="JBHUEQ010000004">
    <property type="protein sequence ID" value="MFD1744554.1"/>
    <property type="molecule type" value="Genomic_DNA"/>
</dbReference>
<comment type="caution">
    <text evidence="2">The sequence shown here is derived from an EMBL/GenBank/DDBJ whole genome shotgun (WGS) entry which is preliminary data.</text>
</comment>
<evidence type="ECO:0008006" key="4">
    <source>
        <dbReference type="Google" id="ProtNLM"/>
    </source>
</evidence>
<accession>A0ABW4M0Y4</accession>
<protein>
    <recommendedName>
        <fullName evidence="4">DUF3618 domain-containing protein</fullName>
    </recommendedName>
</protein>
<keyword evidence="1" id="KW-0812">Transmembrane</keyword>
<keyword evidence="3" id="KW-1185">Reference proteome</keyword>
<keyword evidence="1" id="KW-1133">Transmembrane helix</keyword>
<dbReference type="Proteomes" id="UP001597322">
    <property type="component" value="Unassembled WGS sequence"/>
</dbReference>
<reference evidence="3" key="1">
    <citation type="journal article" date="2019" name="Int. J. Syst. Evol. Microbiol.">
        <title>The Global Catalogue of Microorganisms (GCM) 10K type strain sequencing project: providing services to taxonomists for standard genome sequencing and annotation.</title>
        <authorList>
            <consortium name="The Broad Institute Genomics Platform"/>
            <consortium name="The Broad Institute Genome Sequencing Center for Infectious Disease"/>
            <person name="Wu L."/>
            <person name="Ma J."/>
        </authorList>
    </citation>
    <scope>NUCLEOTIDE SEQUENCE [LARGE SCALE GENOMIC DNA]</scope>
    <source>
        <strain evidence="3">CG52</strain>
    </source>
</reference>
<dbReference type="RefSeq" id="WP_377396717.1">
    <property type="nucleotide sequence ID" value="NZ_JBHUEQ010000004.1"/>
</dbReference>
<proteinExistence type="predicted"/>
<evidence type="ECO:0000256" key="1">
    <source>
        <dbReference type="SAM" id="Phobius"/>
    </source>
</evidence>
<name>A0ABW4M0Y4_9HYPH</name>
<keyword evidence="1" id="KW-0472">Membrane</keyword>